<evidence type="ECO:0000256" key="4">
    <source>
        <dbReference type="SAM" id="MobiDB-lite"/>
    </source>
</evidence>
<dbReference type="PROSITE" id="PS01129">
    <property type="entry name" value="PSI_RLU"/>
    <property type="match status" value="1"/>
</dbReference>
<dbReference type="InterPro" id="IPR006224">
    <property type="entry name" value="PsdUridine_synth_RluA-like_CS"/>
</dbReference>
<sequence>MNASMPLLSASPVPDSGRPPARAGISPRKTVLRGYVPEEGEYFAARAGDSPFPADTVLPAGAALPRPVPAWYHPTVPPERPIPFDYSVVHADRDLIVADKPHFLPTTTNGRLQRETLQTRLRVDFGEDDIVPLHRLDRLTAGLVICSRNPDTRAAYQRIFLEGSAVKRYRGVVKQPLVMDREIALRMHKPRGARQVLVASNGALTSTYVRAAGREVTLWPRTGHTHQLRVLLNHLGHPLLGDDTYPTPRELDLYDFRTPLALLHEAITFIDPLSHSERQFFSSQGLRTTIE</sequence>
<dbReference type="SUPFAM" id="SSF55120">
    <property type="entry name" value="Pseudouridine synthase"/>
    <property type="match status" value="1"/>
</dbReference>
<evidence type="ECO:0000259" key="5">
    <source>
        <dbReference type="Pfam" id="PF00849"/>
    </source>
</evidence>
<dbReference type="Proteomes" id="UP001146430">
    <property type="component" value="Unassembled WGS sequence"/>
</dbReference>
<dbReference type="InterPro" id="IPR050188">
    <property type="entry name" value="RluA_PseudoU_synthase"/>
</dbReference>
<evidence type="ECO:0000256" key="1">
    <source>
        <dbReference type="ARBA" id="ARBA00000073"/>
    </source>
</evidence>
<dbReference type="GO" id="GO:0140098">
    <property type="term" value="F:catalytic activity, acting on RNA"/>
    <property type="evidence" value="ECO:0007669"/>
    <property type="project" value="UniProtKB-ARBA"/>
</dbReference>
<dbReference type="GO" id="GO:0000455">
    <property type="term" value="P:enzyme-directed rRNA pseudouridine synthesis"/>
    <property type="evidence" value="ECO:0007669"/>
    <property type="project" value="TreeGrafter"/>
</dbReference>
<gene>
    <name evidence="6" type="ORF">L8V01_04950</name>
</gene>
<dbReference type="GO" id="GO:0003723">
    <property type="term" value="F:RNA binding"/>
    <property type="evidence" value="ECO:0007669"/>
    <property type="project" value="InterPro"/>
</dbReference>
<dbReference type="EMBL" id="JAKMUU010000002">
    <property type="protein sequence ID" value="MCZ9306826.1"/>
    <property type="molecule type" value="Genomic_DNA"/>
</dbReference>
<dbReference type="InterPro" id="IPR020103">
    <property type="entry name" value="PsdUridine_synth_cat_dom_sf"/>
</dbReference>
<feature type="region of interest" description="Disordered" evidence="4">
    <location>
        <begin position="1"/>
        <end position="25"/>
    </location>
</feature>
<name>A0A9X3MAP0_9CORY</name>
<dbReference type="Gene3D" id="3.30.2350.10">
    <property type="entry name" value="Pseudouridine synthase"/>
    <property type="match status" value="1"/>
</dbReference>
<evidence type="ECO:0000256" key="2">
    <source>
        <dbReference type="ARBA" id="ARBA00031870"/>
    </source>
</evidence>
<comment type="caution">
    <text evidence="6">The sequence shown here is derived from an EMBL/GenBank/DDBJ whole genome shotgun (WGS) entry which is preliminary data.</text>
</comment>
<dbReference type="InterPro" id="IPR006145">
    <property type="entry name" value="PsdUridine_synth_RsuA/RluA"/>
</dbReference>
<dbReference type="GO" id="GO:0009982">
    <property type="term" value="F:pseudouridine synthase activity"/>
    <property type="evidence" value="ECO:0007669"/>
    <property type="project" value="InterPro"/>
</dbReference>
<dbReference type="RefSeq" id="WP_269946037.1">
    <property type="nucleotide sequence ID" value="NZ_JAKMUU010000002.1"/>
</dbReference>
<evidence type="ECO:0000256" key="3">
    <source>
        <dbReference type="ARBA" id="ARBA00033164"/>
    </source>
</evidence>
<reference evidence="6" key="1">
    <citation type="submission" date="2022-02" db="EMBL/GenBank/DDBJ databases">
        <title>Corynebacterium sp. from urogenital microbiome.</title>
        <authorList>
            <person name="Cappelli E.A."/>
            <person name="Ribeiro T.G."/>
            <person name="Peixe L."/>
        </authorList>
    </citation>
    <scope>NUCLEOTIDE SEQUENCE</scope>
    <source>
        <strain evidence="6">C8Ua_181</strain>
    </source>
</reference>
<comment type="catalytic activity">
    <reaction evidence="1">
        <text>a uridine in RNA = a pseudouridine in RNA</text>
        <dbReference type="Rhea" id="RHEA:48348"/>
        <dbReference type="Rhea" id="RHEA-COMP:12068"/>
        <dbReference type="Rhea" id="RHEA-COMP:12069"/>
        <dbReference type="ChEBI" id="CHEBI:65314"/>
        <dbReference type="ChEBI" id="CHEBI:65315"/>
    </reaction>
</comment>
<evidence type="ECO:0000313" key="6">
    <source>
        <dbReference type="EMBL" id="MCZ9306826.1"/>
    </source>
</evidence>
<proteinExistence type="predicted"/>
<evidence type="ECO:0000313" key="7">
    <source>
        <dbReference type="Proteomes" id="UP001146430"/>
    </source>
</evidence>
<accession>A0A9X3MAP0</accession>
<organism evidence="6 7">
    <name type="scientific">Corynebacterium curieae</name>
    <dbReference type="NCBI Taxonomy" id="2913500"/>
    <lineage>
        <taxon>Bacteria</taxon>
        <taxon>Bacillati</taxon>
        <taxon>Actinomycetota</taxon>
        <taxon>Actinomycetes</taxon>
        <taxon>Mycobacteriales</taxon>
        <taxon>Corynebacteriaceae</taxon>
        <taxon>Corynebacterium</taxon>
    </lineage>
</organism>
<protein>
    <recommendedName>
        <fullName evidence="2">RNA pseudouridylate synthase</fullName>
    </recommendedName>
    <alternativeName>
        <fullName evidence="3">RNA-uridine isomerase</fullName>
    </alternativeName>
</protein>
<dbReference type="Pfam" id="PF00849">
    <property type="entry name" value="PseudoU_synth_2"/>
    <property type="match status" value="1"/>
</dbReference>
<dbReference type="PANTHER" id="PTHR21600:SF84">
    <property type="entry name" value="PSEUDOURIDINE SYNTHASE RSUA_RLUA-LIKE DOMAIN-CONTAINING PROTEIN"/>
    <property type="match status" value="1"/>
</dbReference>
<dbReference type="PANTHER" id="PTHR21600">
    <property type="entry name" value="MITOCHONDRIAL RNA PSEUDOURIDINE SYNTHASE"/>
    <property type="match status" value="1"/>
</dbReference>
<feature type="domain" description="Pseudouridine synthase RsuA/RluA-like" evidence="5">
    <location>
        <begin position="94"/>
        <end position="234"/>
    </location>
</feature>
<dbReference type="AlphaFoldDB" id="A0A9X3MAP0"/>